<organism evidence="2">
    <name type="scientific">Anopheles sinensis</name>
    <name type="common">Mosquito</name>
    <dbReference type="NCBI Taxonomy" id="74873"/>
    <lineage>
        <taxon>Eukaryota</taxon>
        <taxon>Metazoa</taxon>
        <taxon>Ecdysozoa</taxon>
        <taxon>Arthropoda</taxon>
        <taxon>Hexapoda</taxon>
        <taxon>Insecta</taxon>
        <taxon>Pterygota</taxon>
        <taxon>Neoptera</taxon>
        <taxon>Endopterygota</taxon>
        <taxon>Diptera</taxon>
        <taxon>Nematocera</taxon>
        <taxon>Culicoidea</taxon>
        <taxon>Culicidae</taxon>
        <taxon>Anophelinae</taxon>
        <taxon>Anopheles</taxon>
    </lineage>
</organism>
<gene>
    <name evidence="2" type="ORF">ZHAS_00006337</name>
</gene>
<evidence type="ECO:0000313" key="3">
    <source>
        <dbReference type="EnsemblMetazoa" id="ASIC006337-PA"/>
    </source>
</evidence>
<reference evidence="2 4" key="1">
    <citation type="journal article" date="2014" name="BMC Genomics">
        <title>Genome sequence of Anopheles sinensis provides insight into genetics basis of mosquito competence for malaria parasites.</title>
        <authorList>
            <person name="Zhou D."/>
            <person name="Zhang D."/>
            <person name="Ding G."/>
            <person name="Shi L."/>
            <person name="Hou Q."/>
            <person name="Ye Y."/>
            <person name="Xu Y."/>
            <person name="Zhou H."/>
            <person name="Xiong C."/>
            <person name="Li S."/>
            <person name="Yu J."/>
            <person name="Hong S."/>
            <person name="Yu X."/>
            <person name="Zou P."/>
            <person name="Chen C."/>
            <person name="Chang X."/>
            <person name="Wang W."/>
            <person name="Lv Y."/>
            <person name="Sun Y."/>
            <person name="Ma L."/>
            <person name="Shen B."/>
            <person name="Zhu C."/>
        </authorList>
    </citation>
    <scope>NUCLEOTIDE SEQUENCE [LARGE SCALE GENOMIC DNA]</scope>
</reference>
<dbReference type="EnsemblMetazoa" id="ASIC006337-RA">
    <property type="protein sequence ID" value="ASIC006337-PA"/>
    <property type="gene ID" value="ASIC006337"/>
</dbReference>
<protein>
    <submittedName>
        <fullName evidence="2 3">Uncharacterized protein</fullName>
    </submittedName>
</protein>
<proteinExistence type="predicted"/>
<evidence type="ECO:0000313" key="2">
    <source>
        <dbReference type="EMBL" id="KFB38849.1"/>
    </source>
</evidence>
<dbReference type="VEuPathDB" id="VectorBase:ASIC006337"/>
<feature type="compositionally biased region" description="Polar residues" evidence="1">
    <location>
        <begin position="61"/>
        <end position="70"/>
    </location>
</feature>
<accession>A0A084VLK5</accession>
<sequence>MSPEHREISCDSESIPGIGSSSRQVALFLERGEDIPLPLPCSHHYFTICHPPERSLIGKRMSNSPKNQHQPVDHKVNASRAEGCDNNFSGAGARD</sequence>
<feature type="region of interest" description="Disordered" evidence="1">
    <location>
        <begin position="57"/>
        <end position="95"/>
    </location>
</feature>
<dbReference type="Proteomes" id="UP000030765">
    <property type="component" value="Unassembled WGS sequence"/>
</dbReference>
<name>A0A084VLK5_ANOSI</name>
<evidence type="ECO:0000256" key="1">
    <source>
        <dbReference type="SAM" id="MobiDB-lite"/>
    </source>
</evidence>
<dbReference type="EMBL" id="KE524974">
    <property type="protein sequence ID" value="KFB38849.1"/>
    <property type="molecule type" value="Genomic_DNA"/>
</dbReference>
<dbReference type="EMBL" id="ATLV01014517">
    <property type="status" value="NOT_ANNOTATED_CDS"/>
    <property type="molecule type" value="Genomic_DNA"/>
</dbReference>
<evidence type="ECO:0000313" key="4">
    <source>
        <dbReference type="Proteomes" id="UP000030765"/>
    </source>
</evidence>
<keyword evidence="4" id="KW-1185">Reference proteome</keyword>
<dbReference type="AlphaFoldDB" id="A0A084VLK5"/>
<reference evidence="3" key="2">
    <citation type="submission" date="2020-05" db="UniProtKB">
        <authorList>
            <consortium name="EnsemblMetazoa"/>
        </authorList>
    </citation>
    <scope>IDENTIFICATION</scope>
</reference>